<keyword evidence="4" id="KW-0963">Cytoplasm</keyword>
<reference evidence="9 10" key="1">
    <citation type="submission" date="2024-04" db="EMBL/GenBank/DDBJ databases">
        <authorList>
            <consortium name="Genoscope - CEA"/>
            <person name="William W."/>
        </authorList>
    </citation>
    <scope>NUCLEOTIDE SEQUENCE [LARGE SCALE GENOMIC DNA]</scope>
</reference>
<accession>A0AAV2IPG5</accession>
<dbReference type="EMBL" id="CAXITT010003286">
    <property type="protein sequence ID" value="CAL1549046.1"/>
    <property type="molecule type" value="Genomic_DNA"/>
</dbReference>
<dbReference type="SUPFAM" id="SSF58014">
    <property type="entry name" value="Coiled-coil domain of nucleotide exchange factor GrpE"/>
    <property type="match status" value="1"/>
</dbReference>
<dbReference type="InterPro" id="IPR013805">
    <property type="entry name" value="GrpE_CC"/>
</dbReference>
<comment type="similarity">
    <text evidence="2 8">Belongs to the GrpE family.</text>
</comment>
<dbReference type="Gene3D" id="2.30.22.10">
    <property type="entry name" value="Head domain of nucleotide exchange factor GrpE"/>
    <property type="match status" value="1"/>
</dbReference>
<keyword evidence="7" id="KW-0496">Mitochondrion</keyword>
<comment type="caution">
    <text evidence="9">The sequence shown here is derived from an EMBL/GenBank/DDBJ whole genome shotgun (WGS) entry which is preliminary data.</text>
</comment>
<dbReference type="SUPFAM" id="SSF51064">
    <property type="entry name" value="Head domain of nucleotide exchange factor GrpE"/>
    <property type="match status" value="1"/>
</dbReference>
<dbReference type="Gene3D" id="3.90.20.20">
    <property type="match status" value="1"/>
</dbReference>
<organism evidence="9 10">
    <name type="scientific">Lymnaea stagnalis</name>
    <name type="common">Great pond snail</name>
    <name type="synonym">Helix stagnalis</name>
    <dbReference type="NCBI Taxonomy" id="6523"/>
    <lineage>
        <taxon>Eukaryota</taxon>
        <taxon>Metazoa</taxon>
        <taxon>Spiralia</taxon>
        <taxon>Lophotrochozoa</taxon>
        <taxon>Mollusca</taxon>
        <taxon>Gastropoda</taxon>
        <taxon>Heterobranchia</taxon>
        <taxon>Euthyneura</taxon>
        <taxon>Panpulmonata</taxon>
        <taxon>Hygrophila</taxon>
        <taxon>Lymnaeoidea</taxon>
        <taxon>Lymnaeidae</taxon>
        <taxon>Lymnaea</taxon>
    </lineage>
</organism>
<name>A0AAV2IPG5_LYMST</name>
<evidence type="ECO:0000256" key="2">
    <source>
        <dbReference type="ARBA" id="ARBA00009054"/>
    </source>
</evidence>
<proteinExistence type="inferred from homology"/>
<dbReference type="Pfam" id="PF01025">
    <property type="entry name" value="GrpE"/>
    <property type="match status" value="1"/>
</dbReference>
<dbReference type="HAMAP" id="MF_01151">
    <property type="entry name" value="GrpE"/>
    <property type="match status" value="1"/>
</dbReference>
<sequence length="130" mass="14262">MRQRLMKTLEERAKQGQANFVMTLLPVLDNLNLAVKASETDSSFEHLLVGVKGTARSFEQALMNVGVEPIAAIGADFNPEFHEAVEMVETDAENDGKIVGEFARGYKFGERLLRPARVQVGKGKVQTAGE</sequence>
<dbReference type="InterPro" id="IPR009012">
    <property type="entry name" value="GrpE_head"/>
</dbReference>
<dbReference type="PRINTS" id="PR00773">
    <property type="entry name" value="GRPEPROTEIN"/>
</dbReference>
<dbReference type="InterPro" id="IPR000740">
    <property type="entry name" value="GrpE"/>
</dbReference>
<keyword evidence="5" id="KW-0346">Stress response</keyword>
<keyword evidence="6 7" id="KW-0143">Chaperone</keyword>
<evidence type="ECO:0000313" key="9">
    <source>
        <dbReference type="EMBL" id="CAL1549046.1"/>
    </source>
</evidence>
<comment type="subcellular location">
    <subcellularLocation>
        <location evidence="1">Cytoplasm</location>
    </subcellularLocation>
    <subcellularLocation>
        <location evidence="7">Mitochondrion matrix</location>
    </subcellularLocation>
</comment>
<evidence type="ECO:0000256" key="1">
    <source>
        <dbReference type="ARBA" id="ARBA00004496"/>
    </source>
</evidence>
<dbReference type="CDD" id="cd00446">
    <property type="entry name" value="GrpE"/>
    <property type="match status" value="1"/>
</dbReference>
<dbReference type="GO" id="GO:0000774">
    <property type="term" value="F:adenyl-nucleotide exchange factor activity"/>
    <property type="evidence" value="ECO:0007669"/>
    <property type="project" value="InterPro"/>
</dbReference>
<dbReference type="PROSITE" id="PS01071">
    <property type="entry name" value="GRPE"/>
    <property type="match status" value="1"/>
</dbReference>
<gene>
    <name evidence="9" type="ORF">GSLYS_00022363001</name>
</gene>
<evidence type="ECO:0000256" key="8">
    <source>
        <dbReference type="RuleBase" id="RU004478"/>
    </source>
</evidence>
<dbReference type="FunFam" id="2.30.22.10:FF:000001">
    <property type="entry name" value="Protein GrpE"/>
    <property type="match status" value="1"/>
</dbReference>
<comment type="subunit">
    <text evidence="3">Homodimer.</text>
</comment>
<evidence type="ECO:0000256" key="3">
    <source>
        <dbReference type="ARBA" id="ARBA00011738"/>
    </source>
</evidence>
<dbReference type="Proteomes" id="UP001497497">
    <property type="component" value="Unassembled WGS sequence"/>
</dbReference>
<keyword evidence="10" id="KW-1185">Reference proteome</keyword>
<comment type="function">
    <text evidence="7">Essential component of the PAM complex, a complex required for the translocation of transit peptide-containing proteins from the inner membrane into the mitochondrial matrix in an ATP-dependent manner.</text>
</comment>
<dbReference type="GO" id="GO:0051087">
    <property type="term" value="F:protein-folding chaperone binding"/>
    <property type="evidence" value="ECO:0007669"/>
    <property type="project" value="InterPro"/>
</dbReference>
<evidence type="ECO:0000313" key="10">
    <source>
        <dbReference type="Proteomes" id="UP001497497"/>
    </source>
</evidence>
<dbReference type="GO" id="GO:0051082">
    <property type="term" value="F:unfolded protein binding"/>
    <property type="evidence" value="ECO:0007669"/>
    <property type="project" value="TreeGrafter"/>
</dbReference>
<evidence type="ECO:0000256" key="5">
    <source>
        <dbReference type="ARBA" id="ARBA00023016"/>
    </source>
</evidence>
<evidence type="ECO:0000256" key="4">
    <source>
        <dbReference type="ARBA" id="ARBA00022490"/>
    </source>
</evidence>
<evidence type="ECO:0000256" key="6">
    <source>
        <dbReference type="ARBA" id="ARBA00023186"/>
    </source>
</evidence>
<dbReference type="PANTHER" id="PTHR21237:SF23">
    <property type="entry name" value="GRPE PROTEIN HOMOLOG, MITOCHONDRIAL"/>
    <property type="match status" value="1"/>
</dbReference>
<evidence type="ECO:0000256" key="7">
    <source>
        <dbReference type="RuleBase" id="RU000640"/>
    </source>
</evidence>
<dbReference type="AlphaFoldDB" id="A0AAV2IPG5"/>
<dbReference type="GO" id="GO:0005759">
    <property type="term" value="C:mitochondrial matrix"/>
    <property type="evidence" value="ECO:0007669"/>
    <property type="project" value="UniProtKB-SubCell"/>
</dbReference>
<protein>
    <recommendedName>
        <fullName evidence="7">GrpE protein homolog</fullName>
    </recommendedName>
</protein>
<dbReference type="PANTHER" id="PTHR21237">
    <property type="entry name" value="GRPE PROTEIN"/>
    <property type="match status" value="1"/>
</dbReference>
<dbReference type="GO" id="GO:0042803">
    <property type="term" value="F:protein homodimerization activity"/>
    <property type="evidence" value="ECO:0007669"/>
    <property type="project" value="InterPro"/>
</dbReference>
<dbReference type="GO" id="GO:0006457">
    <property type="term" value="P:protein folding"/>
    <property type="evidence" value="ECO:0007669"/>
    <property type="project" value="InterPro"/>
</dbReference>